<proteinExistence type="predicted"/>
<evidence type="ECO:0000259" key="3">
    <source>
        <dbReference type="Pfam" id="PF13622"/>
    </source>
</evidence>
<dbReference type="Pfam" id="PF13622">
    <property type="entry name" value="4HBT_3"/>
    <property type="match status" value="1"/>
</dbReference>
<name>A0A6L7GMK1_9ACTN</name>
<reference evidence="4 5" key="1">
    <citation type="submission" date="2019-11" db="EMBL/GenBank/DDBJ databases">
        <title>Gordonia sp. nov., a novel actinobacterium isolated from mangrove soil in Hainan.</title>
        <authorList>
            <person name="Huang X."/>
            <person name="Xie Y."/>
            <person name="Chu X."/>
            <person name="Xiao K."/>
        </authorList>
    </citation>
    <scope>NUCLEOTIDE SEQUENCE [LARGE SCALE GENOMIC DNA]</scope>
    <source>
        <strain evidence="4 5">HNM0687</strain>
    </source>
</reference>
<dbReference type="AlphaFoldDB" id="A0A6L7GMK1"/>
<dbReference type="Gene3D" id="3.10.129.10">
    <property type="entry name" value="Hotdog Thioesterase"/>
    <property type="match status" value="2"/>
</dbReference>
<dbReference type="SUPFAM" id="SSF54637">
    <property type="entry name" value="Thioesterase/thiol ester dehydrase-isomerase"/>
    <property type="match status" value="2"/>
</dbReference>
<dbReference type="Proteomes" id="UP000475545">
    <property type="component" value="Unassembled WGS sequence"/>
</dbReference>
<evidence type="ECO:0000256" key="2">
    <source>
        <dbReference type="SAM" id="MobiDB-lite"/>
    </source>
</evidence>
<dbReference type="EMBL" id="WMBR01000001">
    <property type="protein sequence ID" value="MXP20421.1"/>
    <property type="molecule type" value="Genomic_DNA"/>
</dbReference>
<dbReference type="GO" id="GO:0047617">
    <property type="term" value="F:fatty acyl-CoA hydrolase activity"/>
    <property type="evidence" value="ECO:0007669"/>
    <property type="project" value="InterPro"/>
</dbReference>
<feature type="region of interest" description="Disordered" evidence="2">
    <location>
        <begin position="138"/>
        <end position="167"/>
    </location>
</feature>
<comment type="caution">
    <text evidence="4">The sequence shown here is derived from an EMBL/GenBank/DDBJ whole genome shotgun (WGS) entry which is preliminary data.</text>
</comment>
<evidence type="ECO:0000313" key="5">
    <source>
        <dbReference type="Proteomes" id="UP000475545"/>
    </source>
</evidence>
<dbReference type="CDD" id="cd03440">
    <property type="entry name" value="hot_dog"/>
    <property type="match status" value="1"/>
</dbReference>
<dbReference type="PANTHER" id="PTHR21660">
    <property type="entry name" value="THIOESTERASE SUPERFAMILY MEMBER-RELATED"/>
    <property type="match status" value="1"/>
</dbReference>
<organism evidence="4 5">
    <name type="scientific">Gordonia mangrovi</name>
    <dbReference type="NCBI Taxonomy" id="2665643"/>
    <lineage>
        <taxon>Bacteria</taxon>
        <taxon>Bacillati</taxon>
        <taxon>Actinomycetota</taxon>
        <taxon>Actinomycetes</taxon>
        <taxon>Mycobacteriales</taxon>
        <taxon>Gordoniaceae</taxon>
        <taxon>Gordonia</taxon>
    </lineage>
</organism>
<dbReference type="CDD" id="cd03443">
    <property type="entry name" value="PaaI_thioesterase"/>
    <property type="match status" value="1"/>
</dbReference>
<evidence type="ECO:0000313" key="4">
    <source>
        <dbReference type="EMBL" id="MXP20421.1"/>
    </source>
</evidence>
<keyword evidence="1" id="KW-0378">Hydrolase</keyword>
<accession>A0A6L7GMK1</accession>
<evidence type="ECO:0000256" key="1">
    <source>
        <dbReference type="ARBA" id="ARBA00022801"/>
    </source>
</evidence>
<dbReference type="PANTHER" id="PTHR21660:SF1">
    <property type="entry name" value="ACYL-COENZYME A THIOESTERASE 13"/>
    <property type="match status" value="1"/>
</dbReference>
<feature type="domain" description="Acyl-CoA thioesterase-like N-terminal HotDog" evidence="3">
    <location>
        <begin position="215"/>
        <end position="306"/>
    </location>
</feature>
<protein>
    <submittedName>
        <fullName evidence="4">PaaI family thioesterase</fullName>
    </submittedName>
</protein>
<gene>
    <name evidence="4" type="ORF">GIY30_03500</name>
</gene>
<dbReference type="InterPro" id="IPR039298">
    <property type="entry name" value="ACOT13"/>
</dbReference>
<sequence>MVFEPNATDPPAPTDPMTAFGIGNIEVLDKGRVVADQQLGPVFADHRGRIDLPALAVLFDHLGGLPFFRSGPDGSPCVQARLSMSMQGHVGVDDRLTGTAELMMHDDRFGSTRVDVVTSTGHLCCTGTARNVAVARTFDTHPGDPRGAGPTPTGRRTHGADLPPAIDPTLPGREIVRQISSGVRAAGPITDLLNGRVELIAQERAAGVRFTVSTRPWMGNIFGTMHGGMIAAIVAQACSFAGQANAAAGVDYQLGDLAIGFLRSPAVQGTEVTVEVSAVKAGRRIATFEAVMRGHDGLLLSTATADVIYR</sequence>
<keyword evidence="5" id="KW-1185">Reference proteome</keyword>
<dbReference type="RefSeq" id="WP_160900568.1">
    <property type="nucleotide sequence ID" value="NZ_CP102850.1"/>
</dbReference>
<dbReference type="InterPro" id="IPR029069">
    <property type="entry name" value="HotDog_dom_sf"/>
</dbReference>
<dbReference type="InterPro" id="IPR049449">
    <property type="entry name" value="TesB_ACOT8-like_N"/>
</dbReference>